<evidence type="ECO:0000313" key="3">
    <source>
        <dbReference type="EMBL" id="CZR58045.1"/>
    </source>
</evidence>
<organism evidence="3 4">
    <name type="scientific">Phialocephala subalpina</name>
    <dbReference type="NCBI Taxonomy" id="576137"/>
    <lineage>
        <taxon>Eukaryota</taxon>
        <taxon>Fungi</taxon>
        <taxon>Dikarya</taxon>
        <taxon>Ascomycota</taxon>
        <taxon>Pezizomycotina</taxon>
        <taxon>Leotiomycetes</taxon>
        <taxon>Helotiales</taxon>
        <taxon>Mollisiaceae</taxon>
        <taxon>Phialocephala</taxon>
        <taxon>Phialocephala fortinii species complex</taxon>
    </lineage>
</organism>
<protein>
    <submittedName>
        <fullName evidence="3">Related to pyridoxine 4-dehydrogenase</fullName>
    </submittedName>
</protein>
<dbReference type="PANTHER" id="PTHR43625:SF40">
    <property type="entry name" value="ALDO-KETO REDUCTASE YAKC [NADP(+)]"/>
    <property type="match status" value="1"/>
</dbReference>
<dbReference type="PANTHER" id="PTHR43625">
    <property type="entry name" value="AFLATOXIN B1 ALDEHYDE REDUCTASE"/>
    <property type="match status" value="1"/>
</dbReference>
<dbReference type="InterPro" id="IPR050791">
    <property type="entry name" value="Aldo-Keto_reductase"/>
</dbReference>
<gene>
    <name evidence="3" type="ORF">PAC_07935</name>
</gene>
<dbReference type="GO" id="GO:0016491">
    <property type="term" value="F:oxidoreductase activity"/>
    <property type="evidence" value="ECO:0007669"/>
    <property type="project" value="UniProtKB-KW"/>
</dbReference>
<dbReference type="AlphaFoldDB" id="A0A1L7WZ56"/>
<dbReference type="GO" id="GO:0005737">
    <property type="term" value="C:cytoplasm"/>
    <property type="evidence" value="ECO:0007669"/>
    <property type="project" value="TreeGrafter"/>
</dbReference>
<dbReference type="SUPFAM" id="SSF51430">
    <property type="entry name" value="NAD(P)-linked oxidoreductase"/>
    <property type="match status" value="1"/>
</dbReference>
<dbReference type="InterPro" id="IPR036812">
    <property type="entry name" value="NAD(P)_OxRdtase_dom_sf"/>
</dbReference>
<dbReference type="Gene3D" id="3.20.20.100">
    <property type="entry name" value="NADP-dependent oxidoreductase domain"/>
    <property type="match status" value="1"/>
</dbReference>
<evidence type="ECO:0000256" key="1">
    <source>
        <dbReference type="ARBA" id="ARBA00023002"/>
    </source>
</evidence>
<keyword evidence="4" id="KW-1185">Reference proteome</keyword>
<dbReference type="STRING" id="576137.A0A1L7WZ56"/>
<evidence type="ECO:0000313" key="4">
    <source>
        <dbReference type="Proteomes" id="UP000184330"/>
    </source>
</evidence>
<dbReference type="EMBL" id="FJOG01000011">
    <property type="protein sequence ID" value="CZR58045.1"/>
    <property type="molecule type" value="Genomic_DNA"/>
</dbReference>
<reference evidence="3 4" key="1">
    <citation type="submission" date="2016-03" db="EMBL/GenBank/DDBJ databases">
        <authorList>
            <person name="Ploux O."/>
        </authorList>
    </citation>
    <scope>NUCLEOTIDE SEQUENCE [LARGE SCALE GENOMIC DNA]</scope>
    <source>
        <strain evidence="3 4">UAMH 11012</strain>
    </source>
</reference>
<keyword evidence="1" id="KW-0560">Oxidoreductase</keyword>
<dbReference type="Proteomes" id="UP000184330">
    <property type="component" value="Unassembled WGS sequence"/>
</dbReference>
<dbReference type="InterPro" id="IPR023210">
    <property type="entry name" value="NADP_OxRdtase_dom"/>
</dbReference>
<dbReference type="Pfam" id="PF00248">
    <property type="entry name" value="Aldo_ket_red"/>
    <property type="match status" value="1"/>
</dbReference>
<sequence>MSPPKPLPTRQLGKDGPQVPQLGFGLMELSIGYGATIVPDSERLAVLDRAWSLGATFWDTAAGYGDNEVLIGNWLKIHPERRNDIFLGTKFGGKAVRDEDGKVRIEIDSSKENCRAVCEQSLRNLGVECIDLFYVHRFDGVTPVEKTMEAMVELKREGKIKHIGFSECSSGTLRRGYAIHPIAAVQIEFNPWTLDIESEAGTNLLSTCRALGVATVTYSPLGRGFMTGRYKSLDDLDEKDTRRQLPRFSPENFSKNLDLVKIFQDLAAKKFCTPAQVVLAWIMAQGTDFFPIPGTKTIKYLEQNLGAVEVKISEEENRYIRDAVEAVGGAVGNRNIASGNMFADTPPL</sequence>
<dbReference type="OrthoDB" id="37537at2759"/>
<name>A0A1L7WZ56_9HELO</name>
<proteinExistence type="predicted"/>
<evidence type="ECO:0000259" key="2">
    <source>
        <dbReference type="Pfam" id="PF00248"/>
    </source>
</evidence>
<feature type="domain" description="NADP-dependent oxidoreductase" evidence="2">
    <location>
        <begin position="22"/>
        <end position="323"/>
    </location>
</feature>
<accession>A0A1L7WZ56</accession>